<feature type="region of interest" description="Disordered" evidence="8">
    <location>
        <begin position="257"/>
        <end position="310"/>
    </location>
</feature>
<sequence length="959" mass="109860">MSHSYVTLEGEFKEYSLPSAPRLPPPPEIPPPPPPHSDTSNMNKIDVKYLKPLPPSNGPVQRQDQNYTHHQQDELQSKHSSITSSISESDIKYYYVKLINYEFRHLQLDTKMHSKSLFDLIDYCELLYEQSSPLLSSTNSNDHLQGLKLYTKGYLIFNYFINSFIIMHFKGFDSFIETNEQDFIIYLNIFAFYNTHDYFQNGIYSISSDQLRNYVKEYLVDKKLLSFNIEDLYNWLNEYINYLKEKDQEDINISNLSIQDGASSPNDRRSVSSVLSSEGESIDDFEMRYPSLKSPTRKDPPPASPPPVPREIPEILLEKSYSQSADAITSSRKYTKPPPPAPPAAPPPPRPPVTQDNNNKYLGRPMFGNQGLSKSQNNLPYPKVDQIPYPASEGTFETSNNPFYTRSRAETPDGQFRHSQTMSQLPNPNQFQNGNISNGSTLPPPVRYSNSHTPQPQQYQNNQLYQNNFQPFTYATSPPHSELHTPHAYTQPQVSEYHYNANSIMSPQQQHQQYMISQHEQLKMQRVNMLKENAVCGMRNFGSSCYINSTIQLLFGIYSFKKIFTNGFQKYIKDEKYLRILAHPDSHKKDCVLLAEAISGLLRTFQQNGSLSISPTKFIRVNSLIKPDFNIPHEQQDAQEYLLFLLERLHDELADKQPHSQYDVEDYIRKWKININVKDKGEYLKWCNSLLQHEGTSPVHDLFQGHLQNKLACTKCGYESISYSPFSILSLPIPSSRNAHNVVNLADCLRYYTQDEVLSGENAWHCPKCHGESDPQEGHLLDDHPVFTTKRSGIFRLGKKSKSSGNSKKSKSSNGSSNNQKQLSTTISTKSLNFIKLPQILLIHLARFSMYNLTDKLDTMIKYPLNLKFNNNGHEIVYKLSGIINHFGNLKSGHYTALVNKSLVNLPKGSGNGMENLMHPFWCLFDDENVKSNVANGSLHPPYDELTSQDVYVLCYERV</sequence>
<evidence type="ECO:0000313" key="11">
    <source>
        <dbReference type="Proteomes" id="UP000694255"/>
    </source>
</evidence>
<gene>
    <name evidence="10" type="ORF">J8A68_001365</name>
</gene>
<dbReference type="PROSITE" id="PS00973">
    <property type="entry name" value="USP_2"/>
    <property type="match status" value="1"/>
</dbReference>
<feature type="compositionally biased region" description="Low complexity" evidence="8">
    <location>
        <begin position="803"/>
        <end position="819"/>
    </location>
</feature>
<comment type="similarity">
    <text evidence="2 7">Belongs to the peptidase C19 family.</text>
</comment>
<dbReference type="GO" id="GO:0006508">
    <property type="term" value="P:proteolysis"/>
    <property type="evidence" value="ECO:0007669"/>
    <property type="project" value="UniProtKB-KW"/>
</dbReference>
<dbReference type="Proteomes" id="UP000694255">
    <property type="component" value="Unassembled WGS sequence"/>
</dbReference>
<dbReference type="PROSITE" id="PS50235">
    <property type="entry name" value="USP_3"/>
    <property type="match status" value="1"/>
</dbReference>
<dbReference type="PANTHER" id="PTHR21646">
    <property type="entry name" value="UBIQUITIN CARBOXYL-TERMINAL HYDROLASE"/>
    <property type="match status" value="1"/>
</dbReference>
<dbReference type="InterPro" id="IPR001394">
    <property type="entry name" value="Peptidase_C19_UCH"/>
</dbReference>
<feature type="compositionally biased region" description="Pro residues" evidence="8">
    <location>
        <begin position="336"/>
        <end position="352"/>
    </location>
</feature>
<evidence type="ECO:0000256" key="8">
    <source>
        <dbReference type="SAM" id="MobiDB-lite"/>
    </source>
</evidence>
<dbReference type="GO" id="GO:0016579">
    <property type="term" value="P:protein deubiquitination"/>
    <property type="evidence" value="ECO:0007669"/>
    <property type="project" value="InterPro"/>
</dbReference>
<comment type="caution">
    <text evidence="10">The sequence shown here is derived from an EMBL/GenBank/DDBJ whole genome shotgun (WGS) entry which is preliminary data.</text>
</comment>
<keyword evidence="5 7" id="KW-0378">Hydrolase</keyword>
<comment type="catalytic activity">
    <reaction evidence="1 7">
        <text>Thiol-dependent hydrolysis of ester, thioester, amide, peptide and isopeptide bonds formed by the C-terminal Gly of ubiquitin (a 76-residue protein attached to proteins as an intracellular targeting signal).</text>
        <dbReference type="EC" id="3.4.19.12"/>
    </reaction>
</comment>
<dbReference type="GeneID" id="73468166"/>
<evidence type="ECO:0000256" key="2">
    <source>
        <dbReference type="ARBA" id="ARBA00009085"/>
    </source>
</evidence>
<keyword evidence="3 7" id="KW-0645">Protease</keyword>
<feature type="compositionally biased region" description="Polar residues" evidence="8">
    <location>
        <begin position="395"/>
        <end position="404"/>
    </location>
</feature>
<feature type="compositionally biased region" description="Polar residues" evidence="8">
    <location>
        <begin position="58"/>
        <end position="69"/>
    </location>
</feature>
<reference evidence="10 11" key="1">
    <citation type="journal article" date="2021" name="DNA Res.">
        <title>Genome analysis of Candida subhashii reveals its hybrid nature and dual mitochondrial genome conformations.</title>
        <authorList>
            <person name="Mixao V."/>
            <person name="Hegedusova E."/>
            <person name="Saus E."/>
            <person name="Pryszcz L.P."/>
            <person name="Cillingova A."/>
            <person name="Nosek J."/>
            <person name="Gabaldon T."/>
        </authorList>
    </citation>
    <scope>NUCLEOTIDE SEQUENCE [LARGE SCALE GENOMIC DNA]</scope>
    <source>
        <strain evidence="10 11">CBS 10753</strain>
    </source>
</reference>
<feature type="region of interest" description="Disordered" evidence="8">
    <location>
        <begin position="322"/>
        <end position="458"/>
    </location>
</feature>
<evidence type="ECO:0000313" key="10">
    <source>
        <dbReference type="EMBL" id="KAG7665056.1"/>
    </source>
</evidence>
<feature type="region of interest" description="Disordered" evidence="8">
    <location>
        <begin position="1"/>
        <end position="81"/>
    </location>
</feature>
<dbReference type="EC" id="3.4.19.12" evidence="7"/>
<name>A0A8J5UQZ0_9ASCO</name>
<feature type="compositionally biased region" description="Polar residues" evidence="8">
    <location>
        <begin position="417"/>
        <end position="441"/>
    </location>
</feature>
<dbReference type="EMBL" id="JAGSYN010000053">
    <property type="protein sequence ID" value="KAG7665056.1"/>
    <property type="molecule type" value="Genomic_DNA"/>
</dbReference>
<proteinExistence type="inferred from homology"/>
<organism evidence="10 11">
    <name type="scientific">[Candida] subhashii</name>
    <dbReference type="NCBI Taxonomy" id="561895"/>
    <lineage>
        <taxon>Eukaryota</taxon>
        <taxon>Fungi</taxon>
        <taxon>Dikarya</taxon>
        <taxon>Ascomycota</taxon>
        <taxon>Saccharomycotina</taxon>
        <taxon>Pichiomycetes</taxon>
        <taxon>Debaryomycetaceae</taxon>
        <taxon>Spathaspora</taxon>
    </lineage>
</organism>
<keyword evidence="6 7" id="KW-0788">Thiol protease</keyword>
<feature type="compositionally biased region" description="Polar residues" evidence="8">
    <location>
        <begin position="322"/>
        <end position="332"/>
    </location>
</feature>
<dbReference type="InterPro" id="IPR018200">
    <property type="entry name" value="USP_CS"/>
</dbReference>
<accession>A0A8J5UQZ0</accession>
<dbReference type="OrthoDB" id="292964at2759"/>
<feature type="compositionally biased region" description="Pro residues" evidence="8">
    <location>
        <begin position="301"/>
        <end position="310"/>
    </location>
</feature>
<dbReference type="PANTHER" id="PTHR21646:SF24">
    <property type="entry name" value="UBIQUITIN CARBOXYL-TERMINAL HYDROLASE"/>
    <property type="match status" value="1"/>
</dbReference>
<dbReference type="AlphaFoldDB" id="A0A8J5UQZ0"/>
<evidence type="ECO:0000256" key="7">
    <source>
        <dbReference type="RuleBase" id="RU366025"/>
    </source>
</evidence>
<dbReference type="RefSeq" id="XP_049265288.1">
    <property type="nucleotide sequence ID" value="XM_049405011.1"/>
</dbReference>
<feature type="compositionally biased region" description="Pro residues" evidence="8">
    <location>
        <begin position="21"/>
        <end position="36"/>
    </location>
</feature>
<dbReference type="GO" id="GO:0004843">
    <property type="term" value="F:cysteine-type deubiquitinase activity"/>
    <property type="evidence" value="ECO:0007669"/>
    <property type="project" value="UniProtKB-UniRule"/>
</dbReference>
<evidence type="ECO:0000256" key="4">
    <source>
        <dbReference type="ARBA" id="ARBA00022786"/>
    </source>
</evidence>
<evidence type="ECO:0000256" key="1">
    <source>
        <dbReference type="ARBA" id="ARBA00000707"/>
    </source>
</evidence>
<feature type="compositionally biased region" description="Polar residues" evidence="8">
    <location>
        <begin position="370"/>
        <end position="379"/>
    </location>
</feature>
<evidence type="ECO:0000256" key="5">
    <source>
        <dbReference type="ARBA" id="ARBA00022801"/>
    </source>
</evidence>
<evidence type="ECO:0000256" key="6">
    <source>
        <dbReference type="ARBA" id="ARBA00022807"/>
    </source>
</evidence>
<evidence type="ECO:0000259" key="9">
    <source>
        <dbReference type="PROSITE" id="PS50235"/>
    </source>
</evidence>
<dbReference type="InterPro" id="IPR028889">
    <property type="entry name" value="USP"/>
</dbReference>
<keyword evidence="11" id="KW-1185">Reference proteome</keyword>
<feature type="domain" description="USP" evidence="9">
    <location>
        <begin position="536"/>
        <end position="959"/>
    </location>
</feature>
<keyword evidence="4 7" id="KW-0833">Ubl conjugation pathway</keyword>
<dbReference type="Pfam" id="PF00443">
    <property type="entry name" value="UCH"/>
    <property type="match status" value="1"/>
</dbReference>
<dbReference type="InterPro" id="IPR050185">
    <property type="entry name" value="Ub_carboxyl-term_hydrolase"/>
</dbReference>
<feature type="region of interest" description="Disordered" evidence="8">
    <location>
        <begin position="797"/>
        <end position="823"/>
    </location>
</feature>
<protein>
    <recommendedName>
        <fullName evidence="7">Ubiquitin carboxyl-terminal hydrolase</fullName>
        <ecNumber evidence="7">3.4.19.12</ecNumber>
    </recommendedName>
</protein>
<evidence type="ECO:0000256" key="3">
    <source>
        <dbReference type="ARBA" id="ARBA00022670"/>
    </source>
</evidence>
<dbReference type="PROSITE" id="PS00972">
    <property type="entry name" value="USP_1"/>
    <property type="match status" value="1"/>
</dbReference>